<evidence type="ECO:0000256" key="2">
    <source>
        <dbReference type="SAM" id="SignalP"/>
    </source>
</evidence>
<keyword evidence="4" id="KW-1185">Reference proteome</keyword>
<dbReference type="Proteomes" id="UP001177670">
    <property type="component" value="Unassembled WGS sequence"/>
</dbReference>
<organism evidence="3 4">
    <name type="scientific">Melipona bicolor</name>
    <dbReference type="NCBI Taxonomy" id="60889"/>
    <lineage>
        <taxon>Eukaryota</taxon>
        <taxon>Metazoa</taxon>
        <taxon>Ecdysozoa</taxon>
        <taxon>Arthropoda</taxon>
        <taxon>Hexapoda</taxon>
        <taxon>Insecta</taxon>
        <taxon>Pterygota</taxon>
        <taxon>Neoptera</taxon>
        <taxon>Endopterygota</taxon>
        <taxon>Hymenoptera</taxon>
        <taxon>Apocrita</taxon>
        <taxon>Aculeata</taxon>
        <taxon>Apoidea</taxon>
        <taxon>Anthophila</taxon>
        <taxon>Apidae</taxon>
        <taxon>Melipona</taxon>
    </lineage>
</organism>
<dbReference type="EMBL" id="JAHYIQ010000010">
    <property type="protein sequence ID" value="KAK1128355.1"/>
    <property type="molecule type" value="Genomic_DNA"/>
</dbReference>
<protein>
    <submittedName>
        <fullName evidence="3">Uncharacterized protein</fullName>
    </submittedName>
</protein>
<evidence type="ECO:0000256" key="1">
    <source>
        <dbReference type="SAM" id="MobiDB-lite"/>
    </source>
</evidence>
<gene>
    <name evidence="3" type="ORF">K0M31_002819</name>
</gene>
<feature type="region of interest" description="Disordered" evidence="1">
    <location>
        <begin position="21"/>
        <end position="86"/>
    </location>
</feature>
<evidence type="ECO:0000313" key="3">
    <source>
        <dbReference type="EMBL" id="KAK1128355.1"/>
    </source>
</evidence>
<proteinExistence type="predicted"/>
<evidence type="ECO:0000313" key="4">
    <source>
        <dbReference type="Proteomes" id="UP001177670"/>
    </source>
</evidence>
<feature type="chain" id="PRO_5041416156" evidence="2">
    <location>
        <begin position="27"/>
        <end position="86"/>
    </location>
</feature>
<feature type="compositionally biased region" description="Basic and acidic residues" evidence="1">
    <location>
        <begin position="25"/>
        <end position="65"/>
    </location>
</feature>
<sequence>MEIRRRADTSLLFQVVVALLLADTSSDRDRPEWRGGRRTEGRGEERGKKETEEEKRKRNEEEGKEKKRRWRTTEDEDEKKGRTKEA</sequence>
<name>A0AA40KPV2_9HYME</name>
<keyword evidence="2" id="KW-0732">Signal</keyword>
<dbReference type="AlphaFoldDB" id="A0AA40KPV2"/>
<feature type="signal peptide" evidence="2">
    <location>
        <begin position="1"/>
        <end position="26"/>
    </location>
</feature>
<comment type="caution">
    <text evidence="3">The sequence shown here is derived from an EMBL/GenBank/DDBJ whole genome shotgun (WGS) entry which is preliminary data.</text>
</comment>
<reference evidence="3" key="1">
    <citation type="submission" date="2021-10" db="EMBL/GenBank/DDBJ databases">
        <title>Melipona bicolor Genome sequencing and assembly.</title>
        <authorList>
            <person name="Araujo N.S."/>
            <person name="Arias M.C."/>
        </authorList>
    </citation>
    <scope>NUCLEOTIDE SEQUENCE</scope>
    <source>
        <strain evidence="3">USP_2M_L1-L4_2017</strain>
        <tissue evidence="3">Whole body</tissue>
    </source>
</reference>
<accession>A0AA40KPV2</accession>